<dbReference type="Pfam" id="PF07179">
    <property type="entry name" value="SseB"/>
    <property type="match status" value="1"/>
</dbReference>
<evidence type="ECO:0000313" key="4">
    <source>
        <dbReference type="Proteomes" id="UP000479756"/>
    </source>
</evidence>
<evidence type="ECO:0000313" key="3">
    <source>
        <dbReference type="EMBL" id="NEM89892.1"/>
    </source>
</evidence>
<sequence length="251" mass="26280">MSGADSAGVPWAGRSFDHAPPSTDDGSAPAELLRVLDRFRAGEVDQAAVVAVIRTVRLLIPLVAVLGEAGENAQGRRVDKSQELSIVTVAAPDGRAALPVFSSVAAMTAWNPRARPVPAAGTRVALAAASEGTELVILDPTSPGEFAVRRPALWAIAQERDWVPATTDPEVLTAFRASVRGEVDVVRLAATAGDPDARLAAPELIVQLALRPGLDRASLDALLGRVQERWAADAIIAERVDSVALRLASVD</sequence>
<gene>
    <name evidence="3" type="ORF">G3T37_00795</name>
</gene>
<proteinExistence type="predicted"/>
<dbReference type="RefSeq" id="WP_163471567.1">
    <property type="nucleotide sequence ID" value="NZ_JAAGWZ010000001.1"/>
</dbReference>
<feature type="domain" description="SseB protein N-terminal" evidence="2">
    <location>
        <begin position="34"/>
        <end position="155"/>
    </location>
</feature>
<accession>A0A7C9PKT1</accession>
<evidence type="ECO:0000259" key="2">
    <source>
        <dbReference type="Pfam" id="PF07179"/>
    </source>
</evidence>
<dbReference type="Proteomes" id="UP000479756">
    <property type="component" value="Unassembled WGS sequence"/>
</dbReference>
<dbReference type="AlphaFoldDB" id="A0A7C9PKT1"/>
<organism evidence="3 4">
    <name type="scientific">Galbitalea soli</name>
    <dbReference type="NCBI Taxonomy" id="1268042"/>
    <lineage>
        <taxon>Bacteria</taxon>
        <taxon>Bacillati</taxon>
        <taxon>Actinomycetota</taxon>
        <taxon>Actinomycetes</taxon>
        <taxon>Micrococcales</taxon>
        <taxon>Microbacteriaceae</taxon>
        <taxon>Galbitalea</taxon>
    </lineage>
</organism>
<comment type="caution">
    <text evidence="3">The sequence shown here is derived from an EMBL/GenBank/DDBJ whole genome shotgun (WGS) entry which is preliminary data.</text>
</comment>
<evidence type="ECO:0000256" key="1">
    <source>
        <dbReference type="SAM" id="MobiDB-lite"/>
    </source>
</evidence>
<feature type="region of interest" description="Disordered" evidence="1">
    <location>
        <begin position="1"/>
        <end position="27"/>
    </location>
</feature>
<name>A0A7C9PKT1_9MICO</name>
<dbReference type="EMBL" id="JAAGWZ010000001">
    <property type="protein sequence ID" value="NEM89892.1"/>
    <property type="molecule type" value="Genomic_DNA"/>
</dbReference>
<protein>
    <submittedName>
        <fullName evidence="3">SseB family protein</fullName>
    </submittedName>
</protein>
<keyword evidence="4" id="KW-1185">Reference proteome</keyword>
<dbReference type="InterPro" id="IPR009839">
    <property type="entry name" value="SseB_N"/>
</dbReference>
<reference evidence="3 4" key="1">
    <citation type="journal article" date="2014" name="Int. J. Syst. Evol. Microbiol.">
        <title>Description of Galbitalea soli gen. nov., sp. nov., and Frondihabitans sucicola sp. nov.</title>
        <authorList>
            <person name="Kim S.J."/>
            <person name="Lim J.M."/>
            <person name="Ahn J.H."/>
            <person name="Weon H.Y."/>
            <person name="Hamada M."/>
            <person name="Suzuki K."/>
            <person name="Ahn T.Y."/>
            <person name="Kwon S.W."/>
        </authorList>
    </citation>
    <scope>NUCLEOTIDE SEQUENCE [LARGE SCALE GENOMIC DNA]</scope>
    <source>
        <strain evidence="3 4">NBRC 108727</strain>
    </source>
</reference>